<dbReference type="Proteomes" id="UP000250235">
    <property type="component" value="Unassembled WGS sequence"/>
</dbReference>
<dbReference type="AlphaFoldDB" id="A0A2Z7A283"/>
<dbReference type="EMBL" id="KV019944">
    <property type="protein sequence ID" value="KZV15519.1"/>
    <property type="molecule type" value="Genomic_DNA"/>
</dbReference>
<keyword evidence="3" id="KW-1185">Reference proteome</keyword>
<proteinExistence type="predicted"/>
<name>A0A2Z7A283_9LAMI</name>
<organism evidence="2 3">
    <name type="scientific">Dorcoceras hygrometricum</name>
    <dbReference type="NCBI Taxonomy" id="472368"/>
    <lineage>
        <taxon>Eukaryota</taxon>
        <taxon>Viridiplantae</taxon>
        <taxon>Streptophyta</taxon>
        <taxon>Embryophyta</taxon>
        <taxon>Tracheophyta</taxon>
        <taxon>Spermatophyta</taxon>
        <taxon>Magnoliopsida</taxon>
        <taxon>eudicotyledons</taxon>
        <taxon>Gunneridae</taxon>
        <taxon>Pentapetalae</taxon>
        <taxon>asterids</taxon>
        <taxon>lamiids</taxon>
        <taxon>Lamiales</taxon>
        <taxon>Gesneriaceae</taxon>
        <taxon>Didymocarpoideae</taxon>
        <taxon>Trichosporeae</taxon>
        <taxon>Loxocarpinae</taxon>
        <taxon>Dorcoceras</taxon>
    </lineage>
</organism>
<evidence type="ECO:0000256" key="1">
    <source>
        <dbReference type="SAM" id="MobiDB-lite"/>
    </source>
</evidence>
<evidence type="ECO:0000313" key="2">
    <source>
        <dbReference type="EMBL" id="KZV15519.1"/>
    </source>
</evidence>
<accession>A0A2Z7A283</accession>
<sequence>MQTNEGVEIPSWTGLGVDPAVQPLKGQFPRGTGRSQVPRRQQVVSELWLGSVNTSLCLNCTHVPEGGHTLAATRARTSRKGLRASASHSVRAGRTVDSPPCAHVAHGDSHSVQQACDTRAAMPGRQCGG</sequence>
<evidence type="ECO:0000313" key="3">
    <source>
        <dbReference type="Proteomes" id="UP000250235"/>
    </source>
</evidence>
<reference evidence="2 3" key="1">
    <citation type="journal article" date="2015" name="Proc. Natl. Acad. Sci. U.S.A.">
        <title>The resurrection genome of Boea hygrometrica: A blueprint for survival of dehydration.</title>
        <authorList>
            <person name="Xiao L."/>
            <person name="Yang G."/>
            <person name="Zhang L."/>
            <person name="Yang X."/>
            <person name="Zhao S."/>
            <person name="Ji Z."/>
            <person name="Zhou Q."/>
            <person name="Hu M."/>
            <person name="Wang Y."/>
            <person name="Chen M."/>
            <person name="Xu Y."/>
            <person name="Jin H."/>
            <person name="Xiao X."/>
            <person name="Hu G."/>
            <person name="Bao F."/>
            <person name="Hu Y."/>
            <person name="Wan P."/>
            <person name="Li L."/>
            <person name="Deng X."/>
            <person name="Kuang T."/>
            <person name="Xiang C."/>
            <person name="Zhu J.K."/>
            <person name="Oliver M.J."/>
            <person name="He Y."/>
        </authorList>
    </citation>
    <scope>NUCLEOTIDE SEQUENCE [LARGE SCALE GENOMIC DNA]</scope>
    <source>
        <strain evidence="3">cv. XS01</strain>
    </source>
</reference>
<protein>
    <submittedName>
        <fullName evidence="2">GTP-binding protein-like (ISS)</fullName>
    </submittedName>
</protein>
<feature type="region of interest" description="Disordered" evidence="1">
    <location>
        <begin position="75"/>
        <end position="109"/>
    </location>
</feature>
<gene>
    <name evidence="2" type="ORF">F511_44592</name>
</gene>